<dbReference type="STRING" id="1747903.ASR47_1004244"/>
<name>A0A1A7BYZ2_9BURK</name>
<comment type="caution">
    <text evidence="1">The sequence shown here is derived from an EMBL/GenBank/DDBJ whole genome shotgun (WGS) entry which is preliminary data.</text>
</comment>
<proteinExistence type="predicted"/>
<organism evidence="1 2">
    <name type="scientific">Janthinobacterium psychrotolerans</name>
    <dbReference type="NCBI Taxonomy" id="1747903"/>
    <lineage>
        <taxon>Bacteria</taxon>
        <taxon>Pseudomonadati</taxon>
        <taxon>Pseudomonadota</taxon>
        <taxon>Betaproteobacteria</taxon>
        <taxon>Burkholderiales</taxon>
        <taxon>Oxalobacteraceae</taxon>
        <taxon>Janthinobacterium</taxon>
    </lineage>
</organism>
<dbReference type="AlphaFoldDB" id="A0A1A7BYZ2"/>
<dbReference type="Proteomes" id="UP000092713">
    <property type="component" value="Unassembled WGS sequence"/>
</dbReference>
<keyword evidence="2" id="KW-1185">Reference proteome</keyword>
<protein>
    <submittedName>
        <fullName evidence="1">Uncharacterized protein</fullName>
    </submittedName>
</protein>
<evidence type="ECO:0000313" key="1">
    <source>
        <dbReference type="EMBL" id="OBV37969.1"/>
    </source>
</evidence>
<reference evidence="1 2" key="1">
    <citation type="submission" date="2016-04" db="EMBL/GenBank/DDBJ databases">
        <title>Draft genome sequence of Janthinobacterium psychrotolerans sp. nov., isolated from freshwater sediments in Denmark.</title>
        <authorList>
            <person name="Gong X."/>
            <person name="Skrivergaard S."/>
            <person name="Korsgaard B.S."/>
            <person name="Schreiber L."/>
            <person name="Marshall I.P."/>
            <person name="Finster K."/>
            <person name="Schramm A."/>
        </authorList>
    </citation>
    <scope>NUCLEOTIDE SEQUENCE [LARGE SCALE GENOMIC DNA]</scope>
    <source>
        <strain evidence="1 2">S3-2</strain>
    </source>
</reference>
<sequence length="113" mass="12765">MNLQSPSSAMDESDDEKIEVARIRIGRANAQSAVLGAFREADRLLGSWVHGAGDQVDIDFEVTFNDGYVFKGRYEFWRKSRRRPSLSRHVYESFLALWQGGGSDMSRYAVSNA</sequence>
<dbReference type="RefSeq" id="WP_065309485.1">
    <property type="nucleotide sequence ID" value="NZ_LOCQ01000059.1"/>
</dbReference>
<evidence type="ECO:0000313" key="2">
    <source>
        <dbReference type="Proteomes" id="UP000092713"/>
    </source>
</evidence>
<dbReference type="EMBL" id="LOCQ01000059">
    <property type="protein sequence ID" value="OBV37969.1"/>
    <property type="molecule type" value="Genomic_DNA"/>
</dbReference>
<accession>A0A1A7BYZ2</accession>
<dbReference type="OrthoDB" id="8756675at2"/>
<gene>
    <name evidence="1" type="ORF">ASR47_1004244</name>
</gene>